<dbReference type="GO" id="GO:0006633">
    <property type="term" value="P:fatty acid biosynthetic process"/>
    <property type="evidence" value="ECO:0007669"/>
    <property type="project" value="TreeGrafter"/>
</dbReference>
<dbReference type="RefSeq" id="WP_131942782.1">
    <property type="nucleotide sequence ID" value="NZ_BAAAMX010000039.1"/>
</dbReference>
<dbReference type="GO" id="GO:0015645">
    <property type="term" value="F:fatty acid ligase activity"/>
    <property type="evidence" value="ECO:0007669"/>
    <property type="project" value="TreeGrafter"/>
</dbReference>
<evidence type="ECO:0000256" key="2">
    <source>
        <dbReference type="ARBA" id="ARBA00022598"/>
    </source>
</evidence>
<proteinExistence type="inferred from homology"/>
<dbReference type="InterPro" id="IPR051087">
    <property type="entry name" value="Mitochondrial_ACSM"/>
</dbReference>
<dbReference type="Gene3D" id="3.40.50.12780">
    <property type="entry name" value="N-terminal domain of ligase-like"/>
    <property type="match status" value="1"/>
</dbReference>
<evidence type="ECO:0000259" key="5">
    <source>
        <dbReference type="Pfam" id="PF00501"/>
    </source>
</evidence>
<keyword evidence="4" id="KW-0067">ATP-binding</keyword>
<comment type="caution">
    <text evidence="7">The sequence shown here is derived from an EMBL/GenBank/DDBJ whole genome shotgun (WGS) entry which is preliminary data.</text>
</comment>
<evidence type="ECO:0000313" key="7">
    <source>
        <dbReference type="EMBL" id="TDC11926.1"/>
    </source>
</evidence>
<dbReference type="OrthoDB" id="9803968at2"/>
<dbReference type="GO" id="GO:0006637">
    <property type="term" value="P:acyl-CoA metabolic process"/>
    <property type="evidence" value="ECO:0007669"/>
    <property type="project" value="TreeGrafter"/>
</dbReference>
<feature type="domain" description="AMP-binding enzyme C-terminal" evidence="6">
    <location>
        <begin position="446"/>
        <end position="524"/>
    </location>
</feature>
<sequence length="540" mass="57481">MIRLSDLRFPAARDWDEARAAFTWPPIGDYNISADCLDHEGDRAAVLTLAGDRLEPLSFAGLADLTARLARCLAEVHGVSFGDRVAVKLPQGADMAVAVLAVLKLGAVVVTVSDVLGDEAVLHRLTDSGARLLVCAGAERELGLAHRAGTAVLATEGGTPWLRGGLDRYEPLPDTAATGPDDAALLLYTSGTTGKSKGVLHGHRVLLGHHAIDLAWDRIRSGDVAYSPIDWAWAGGLMLGLLVPLAHGVTVLAHRSPRFDPQHAVRLFREAGVSIGMFPPTALRILRHSGALTAESMRDLRLRCLITGAEAVEPELAAWARDEIGLTVNNAFGQTEANALIGHAAALGPLDPRSLGRPYPGHEIAVLDADRVPVAPGVAGELAVRGDDPVCMLRYWNAPEATAAKVRDGWLLTGDSAHAEPDGTLVFHGRADDIIKSGGYRLGPAEIEAALRTDPAVAECAVVGIPEPERGHVVTAFVLPAAGTNRSDDLVRRLQRRVRDRVGAHAYPRRVEFVADLPRTATGKIDRRALRLAAEKGVRT</sequence>
<dbReference type="InterPro" id="IPR025110">
    <property type="entry name" value="AMP-bd_C"/>
</dbReference>
<dbReference type="GO" id="GO:0004321">
    <property type="term" value="F:fatty-acyl-CoA synthase activity"/>
    <property type="evidence" value="ECO:0007669"/>
    <property type="project" value="TreeGrafter"/>
</dbReference>
<organism evidence="7 8">
    <name type="scientific">Actinomadura bangladeshensis</name>
    <dbReference type="NCBI Taxonomy" id="453573"/>
    <lineage>
        <taxon>Bacteria</taxon>
        <taxon>Bacillati</taxon>
        <taxon>Actinomycetota</taxon>
        <taxon>Actinomycetes</taxon>
        <taxon>Streptosporangiales</taxon>
        <taxon>Thermomonosporaceae</taxon>
        <taxon>Actinomadura</taxon>
    </lineage>
</organism>
<dbReference type="Pfam" id="PF13193">
    <property type="entry name" value="AMP-binding_C"/>
    <property type="match status" value="1"/>
</dbReference>
<feature type="domain" description="AMP-dependent synthetase/ligase" evidence="5">
    <location>
        <begin position="40"/>
        <end position="396"/>
    </location>
</feature>
<evidence type="ECO:0000256" key="4">
    <source>
        <dbReference type="ARBA" id="ARBA00022840"/>
    </source>
</evidence>
<comment type="similarity">
    <text evidence="1">Belongs to the ATP-dependent AMP-binding enzyme family.</text>
</comment>
<dbReference type="EMBL" id="SMJW01000154">
    <property type="protein sequence ID" value="TDC11926.1"/>
    <property type="molecule type" value="Genomic_DNA"/>
</dbReference>
<keyword evidence="8" id="KW-1185">Reference proteome</keyword>
<dbReference type="InterPro" id="IPR000873">
    <property type="entry name" value="AMP-dep_synth/lig_dom"/>
</dbReference>
<accession>A0A4V2XLV7</accession>
<dbReference type="Proteomes" id="UP000295431">
    <property type="component" value="Unassembled WGS sequence"/>
</dbReference>
<dbReference type="GO" id="GO:0005524">
    <property type="term" value="F:ATP binding"/>
    <property type="evidence" value="ECO:0007669"/>
    <property type="project" value="UniProtKB-KW"/>
</dbReference>
<evidence type="ECO:0000256" key="3">
    <source>
        <dbReference type="ARBA" id="ARBA00022741"/>
    </source>
</evidence>
<gene>
    <name evidence="7" type="ORF">E1284_26140</name>
</gene>
<dbReference type="InterPro" id="IPR020845">
    <property type="entry name" value="AMP-binding_CS"/>
</dbReference>
<evidence type="ECO:0000259" key="6">
    <source>
        <dbReference type="Pfam" id="PF13193"/>
    </source>
</evidence>
<protein>
    <submittedName>
        <fullName evidence="7">AMP-dependent synthetase</fullName>
    </submittedName>
</protein>
<dbReference type="InterPro" id="IPR045851">
    <property type="entry name" value="AMP-bd_C_sf"/>
</dbReference>
<dbReference type="GO" id="GO:0016405">
    <property type="term" value="F:CoA-ligase activity"/>
    <property type="evidence" value="ECO:0007669"/>
    <property type="project" value="UniProtKB-ARBA"/>
</dbReference>
<dbReference type="PROSITE" id="PS00455">
    <property type="entry name" value="AMP_BINDING"/>
    <property type="match status" value="1"/>
</dbReference>
<dbReference type="InterPro" id="IPR042099">
    <property type="entry name" value="ANL_N_sf"/>
</dbReference>
<dbReference type="PANTHER" id="PTHR43605:SF10">
    <property type="entry name" value="ACYL-COA SYNTHETASE MEDIUM CHAIN FAMILY MEMBER 3"/>
    <property type="match status" value="1"/>
</dbReference>
<keyword evidence="2" id="KW-0436">Ligase</keyword>
<evidence type="ECO:0000313" key="8">
    <source>
        <dbReference type="Proteomes" id="UP000295431"/>
    </source>
</evidence>
<name>A0A4V2XLV7_9ACTN</name>
<reference evidence="7 8" key="1">
    <citation type="submission" date="2019-03" db="EMBL/GenBank/DDBJ databases">
        <title>Draft genome sequences of novel Actinobacteria.</title>
        <authorList>
            <person name="Sahin N."/>
            <person name="Ay H."/>
            <person name="Saygin H."/>
        </authorList>
    </citation>
    <scope>NUCLEOTIDE SEQUENCE [LARGE SCALE GENOMIC DNA]</scope>
    <source>
        <strain evidence="7 8">DSM 45347</strain>
    </source>
</reference>
<dbReference type="SUPFAM" id="SSF56801">
    <property type="entry name" value="Acetyl-CoA synthetase-like"/>
    <property type="match status" value="1"/>
</dbReference>
<dbReference type="AlphaFoldDB" id="A0A4V2XLV7"/>
<dbReference type="Gene3D" id="3.30.300.30">
    <property type="match status" value="1"/>
</dbReference>
<evidence type="ECO:0000256" key="1">
    <source>
        <dbReference type="ARBA" id="ARBA00006432"/>
    </source>
</evidence>
<dbReference type="PANTHER" id="PTHR43605">
    <property type="entry name" value="ACYL-COENZYME A SYNTHETASE"/>
    <property type="match status" value="1"/>
</dbReference>
<keyword evidence="3" id="KW-0547">Nucleotide-binding</keyword>
<dbReference type="Pfam" id="PF00501">
    <property type="entry name" value="AMP-binding"/>
    <property type="match status" value="1"/>
</dbReference>